<evidence type="ECO:0000259" key="1">
    <source>
        <dbReference type="Pfam" id="PF04830"/>
    </source>
</evidence>
<reference evidence="4 5" key="1">
    <citation type="submission" date="2017-12" db="EMBL/GenBank/DDBJ databases">
        <title>Detection of the carbapenemase gene blaVIM-5 in members of the Pseudomonas putida group isolated from polluted Nigerian wetlands.</title>
        <authorList>
            <person name="Adelowo O."/>
            <person name="Vollmers J."/>
            <person name="Maeusezahl I."/>
            <person name="Kaster A.-K."/>
            <person name="Mueller J.A."/>
        </authorList>
    </citation>
    <scope>NUCLEOTIDE SEQUENCE [LARGE SCALE GENOMIC DNA]</scope>
    <source>
        <strain evidence="3 4">MR119</strain>
        <strain evidence="2 5">MR144</strain>
    </source>
</reference>
<dbReference type="Proteomes" id="UP000234839">
    <property type="component" value="Unassembled WGS sequence"/>
</dbReference>
<evidence type="ECO:0000313" key="2">
    <source>
        <dbReference type="EMBL" id="PLV13483.1"/>
    </source>
</evidence>
<dbReference type="EMBL" id="PJCQ01000031">
    <property type="protein sequence ID" value="PLV13483.1"/>
    <property type="molecule type" value="Genomic_DNA"/>
</dbReference>
<proteinExistence type="predicted"/>
<evidence type="ECO:0000313" key="4">
    <source>
        <dbReference type="Proteomes" id="UP000234839"/>
    </source>
</evidence>
<dbReference type="Pfam" id="PF04830">
    <property type="entry name" value="DUF637"/>
    <property type="match status" value="1"/>
</dbReference>
<keyword evidence="4" id="KW-1185">Reference proteome</keyword>
<evidence type="ECO:0000313" key="3">
    <source>
        <dbReference type="EMBL" id="PLV21588.1"/>
    </source>
</evidence>
<dbReference type="AlphaFoldDB" id="A0AAX0VPR9"/>
<comment type="caution">
    <text evidence="2">The sequence shown here is derived from an EMBL/GenBank/DDBJ whole genome shotgun (WGS) entry which is preliminary data.</text>
</comment>
<accession>A0AAX0VPR9</accession>
<dbReference type="EMBL" id="PJCP01000028">
    <property type="protein sequence ID" value="PLV21588.1"/>
    <property type="molecule type" value="Genomic_DNA"/>
</dbReference>
<dbReference type="Proteomes" id="UP000234878">
    <property type="component" value="Unassembled WGS sequence"/>
</dbReference>
<feature type="domain" description="DUF637" evidence="1">
    <location>
        <begin position="18"/>
        <end position="93"/>
    </location>
</feature>
<gene>
    <name evidence="2" type="ORF">CXG49_24160</name>
    <name evidence="3" type="ORF">CXG53_24240</name>
</gene>
<sequence length="146" mass="15404">MPDPQGAFQRLLRLAGRASVVGGLSTGYFDKLTGTETQLPTDKIVAPLNTVGDISQFAANQALQNITSTALSQALGLGGSFGSALKDSLYNTLRVRTSSSSSSIEASKLWIPWMKCLASVLSSLAASPGWRGRVVAGRLYLGLRLM</sequence>
<name>A0AAX0VPR9_9PSED</name>
<dbReference type="InterPro" id="IPR006915">
    <property type="entry name" value="DUF637_hemagglutn_put"/>
</dbReference>
<organism evidence="2 5">
    <name type="scientific">Pseudomonas guariconensis</name>
    <dbReference type="NCBI Taxonomy" id="1288410"/>
    <lineage>
        <taxon>Bacteria</taxon>
        <taxon>Pseudomonadati</taxon>
        <taxon>Pseudomonadota</taxon>
        <taxon>Gammaproteobacteria</taxon>
        <taxon>Pseudomonadales</taxon>
        <taxon>Pseudomonadaceae</taxon>
        <taxon>Pseudomonas</taxon>
    </lineage>
</organism>
<protein>
    <recommendedName>
        <fullName evidence="1">DUF637 domain-containing protein</fullName>
    </recommendedName>
</protein>
<evidence type="ECO:0000313" key="5">
    <source>
        <dbReference type="Proteomes" id="UP000234878"/>
    </source>
</evidence>